<reference evidence="2" key="1">
    <citation type="submission" date="2010-08" db="EMBL/GenBank/DDBJ databases">
        <authorList>
            <person name="Weinstock G."/>
            <person name="Sodergren E."/>
            <person name="Clifton S."/>
            <person name="Fulton L."/>
            <person name="Fulton B."/>
            <person name="Courtney L."/>
            <person name="Fronick C."/>
            <person name="Harrison M."/>
            <person name="Strong C."/>
            <person name="Farmer C."/>
            <person name="Delahaunty K."/>
            <person name="Markovic C."/>
            <person name="Hall O."/>
            <person name="Minx P."/>
            <person name="Tomlinson C."/>
            <person name="Mitreva M."/>
            <person name="Hou S."/>
            <person name="Chen J."/>
            <person name="Wollam A."/>
            <person name="Pepin K.H."/>
            <person name="Johnson M."/>
            <person name="Bhonagiri V."/>
            <person name="Zhang X."/>
            <person name="Suruliraj S."/>
            <person name="Warren W."/>
            <person name="Chinwalla A."/>
            <person name="Mardis E.R."/>
            <person name="Wilson R.K."/>
        </authorList>
    </citation>
    <scope>NUCLEOTIDE SEQUENCE [LARGE SCALE GENOMIC DNA]</scope>
    <source>
        <strain evidence="2">HL044PA1</strain>
    </source>
</reference>
<evidence type="ECO:0000313" key="3">
    <source>
        <dbReference type="Proteomes" id="UP000003179"/>
    </source>
</evidence>
<proteinExistence type="predicted"/>
<feature type="transmembrane region" description="Helical" evidence="1">
    <location>
        <begin position="46"/>
        <end position="68"/>
    </location>
</feature>
<dbReference type="EMBL" id="ADZU01000030">
    <property type="protein sequence ID" value="EFS91960.1"/>
    <property type="molecule type" value="Genomic_DNA"/>
</dbReference>
<comment type="caution">
    <text evidence="2">The sequence shown here is derived from an EMBL/GenBank/DDBJ whole genome shotgun (WGS) entry which is preliminary data.</text>
</comment>
<evidence type="ECO:0000256" key="1">
    <source>
        <dbReference type="SAM" id="Phobius"/>
    </source>
</evidence>
<organism evidence="2 3">
    <name type="scientific">Cutibacterium modestum HL044PA1</name>
    <dbReference type="NCBI Taxonomy" id="765109"/>
    <lineage>
        <taxon>Bacteria</taxon>
        <taxon>Bacillati</taxon>
        <taxon>Actinomycetota</taxon>
        <taxon>Actinomycetes</taxon>
        <taxon>Propionibacteriales</taxon>
        <taxon>Propionibacteriaceae</taxon>
        <taxon>Cutibacterium</taxon>
        <taxon>Cutibacterium modestum</taxon>
    </lineage>
</organism>
<keyword evidence="1" id="KW-1133">Transmembrane helix</keyword>
<name>A0ABP2K4Y0_9ACTN</name>
<gene>
    <name evidence="2" type="ORF">HMPREF9607_01826</name>
</gene>
<keyword evidence="1" id="KW-0812">Transmembrane</keyword>
<accession>A0ABP2K4Y0</accession>
<keyword evidence="1" id="KW-0472">Membrane</keyword>
<sequence length="83" mass="9333">MGLAIIPENLLWTFKIIPDRMLLFILLVGIILILDNSLRWELIRTGLLLVIFLAVKCAGVVLAGFLWFNLPTSKSAAYKIQCC</sequence>
<evidence type="ECO:0000313" key="2">
    <source>
        <dbReference type="EMBL" id="EFS91960.1"/>
    </source>
</evidence>
<feature type="transmembrane region" description="Helical" evidence="1">
    <location>
        <begin position="12"/>
        <end position="34"/>
    </location>
</feature>
<dbReference type="Proteomes" id="UP000003179">
    <property type="component" value="Unassembled WGS sequence"/>
</dbReference>
<keyword evidence="3" id="KW-1185">Reference proteome</keyword>
<protein>
    <recommendedName>
        <fullName evidence="4">Cation/H+ exchanger domain-containing protein</fullName>
    </recommendedName>
</protein>
<evidence type="ECO:0008006" key="4">
    <source>
        <dbReference type="Google" id="ProtNLM"/>
    </source>
</evidence>